<dbReference type="Proteomes" id="UP000033869">
    <property type="component" value="Unassembled WGS sequence"/>
</dbReference>
<keyword evidence="1" id="KW-0472">Membrane</keyword>
<dbReference type="EMBL" id="LCBL01000003">
    <property type="protein sequence ID" value="KKS09139.1"/>
    <property type="molecule type" value="Genomic_DNA"/>
</dbReference>
<keyword evidence="1" id="KW-1133">Transmembrane helix</keyword>
<feature type="transmembrane region" description="Helical" evidence="1">
    <location>
        <begin position="80"/>
        <end position="102"/>
    </location>
</feature>
<reference evidence="2 3" key="1">
    <citation type="journal article" date="2015" name="Nature">
        <title>rRNA introns, odd ribosomes, and small enigmatic genomes across a large radiation of phyla.</title>
        <authorList>
            <person name="Brown C.T."/>
            <person name="Hug L.A."/>
            <person name="Thomas B.C."/>
            <person name="Sharon I."/>
            <person name="Castelle C.J."/>
            <person name="Singh A."/>
            <person name="Wilkins M.J."/>
            <person name="Williams K.H."/>
            <person name="Banfield J.F."/>
        </authorList>
    </citation>
    <scope>NUCLEOTIDE SEQUENCE [LARGE SCALE GENOMIC DNA]</scope>
</reference>
<organism evidence="2 3">
    <name type="scientific">candidate division CPR2 bacterium GW2011_GWC1_41_48</name>
    <dbReference type="NCBI Taxonomy" id="1618344"/>
    <lineage>
        <taxon>Bacteria</taxon>
        <taxon>Bacteria division CPR2</taxon>
    </lineage>
</organism>
<comment type="caution">
    <text evidence="2">The sequence shown here is derived from an EMBL/GenBank/DDBJ whole genome shotgun (WGS) entry which is preliminary data.</text>
</comment>
<protein>
    <submittedName>
        <fullName evidence="2">Uncharacterized protein</fullName>
    </submittedName>
</protein>
<feature type="transmembrane region" description="Helical" evidence="1">
    <location>
        <begin position="108"/>
        <end position="130"/>
    </location>
</feature>
<keyword evidence="1" id="KW-0812">Transmembrane</keyword>
<evidence type="ECO:0000313" key="2">
    <source>
        <dbReference type="EMBL" id="KKS09139.1"/>
    </source>
</evidence>
<proteinExistence type="predicted"/>
<name>A0A0G0W829_UNCC2</name>
<evidence type="ECO:0000313" key="3">
    <source>
        <dbReference type="Proteomes" id="UP000033869"/>
    </source>
</evidence>
<gene>
    <name evidence="2" type="ORF">UU65_C0003G0194</name>
</gene>
<dbReference type="AlphaFoldDB" id="A0A0G0W829"/>
<sequence>MEGMLAKSLILSLLKWWYFESPKQFLTLAKMIARKIMDSLSISIILRTFFSPWKKVTSYKHNNSLEERVRALEDNAVSRLVGVVMRSAILILAALFIVFYIVTLMLGSIIWIIFPTLPIALAFYSLGFIIS</sequence>
<evidence type="ECO:0000256" key="1">
    <source>
        <dbReference type="SAM" id="Phobius"/>
    </source>
</evidence>
<accession>A0A0G0W829</accession>